<dbReference type="AlphaFoldDB" id="A0A5N5X3T5"/>
<protein>
    <recommendedName>
        <fullName evidence="1">DUF2786 domain-containing protein</fullName>
    </recommendedName>
</protein>
<sequence>MSLDRGVLIKIQKCLSRARHKSTTESEAKAALFVAQKLMPQYNISQADLVTNSDDESKARYGARSKVAVVNVKNPFEMAHNKVLDWACSYKGGSATFSYRIGAADGLVFMANREKKTELEAARKKELDKVVIKEREEAMDRERELYRLHNVSSLAVDLAEAVDESENERLGFPDIDSMFDKPSSSLESIDSGNSNGREVLADFDENDENVIDLTSDVDDNIDKIIKREPCGFNSIPTSSVRSEVTSSSFWASATQLVRFRATSVQVADDYLKEHKIKLHKKKIRQAGWKDSEKIDFRQ</sequence>
<accession>A0A5N5X3T5</accession>
<evidence type="ECO:0000259" key="1">
    <source>
        <dbReference type="Pfam" id="PF10979"/>
    </source>
</evidence>
<name>A0A5N5X3T5_9EURO</name>
<organism evidence="2 3">
    <name type="scientific">Aspergillus leporis</name>
    <dbReference type="NCBI Taxonomy" id="41062"/>
    <lineage>
        <taxon>Eukaryota</taxon>
        <taxon>Fungi</taxon>
        <taxon>Dikarya</taxon>
        <taxon>Ascomycota</taxon>
        <taxon>Pezizomycotina</taxon>
        <taxon>Eurotiomycetes</taxon>
        <taxon>Eurotiomycetidae</taxon>
        <taxon>Eurotiales</taxon>
        <taxon>Aspergillaceae</taxon>
        <taxon>Aspergillus</taxon>
        <taxon>Aspergillus subgen. Circumdati</taxon>
    </lineage>
</organism>
<dbReference type="Pfam" id="PF10979">
    <property type="entry name" value="DUF2786"/>
    <property type="match status" value="1"/>
</dbReference>
<dbReference type="EMBL" id="ML732195">
    <property type="protein sequence ID" value="KAB8075388.1"/>
    <property type="molecule type" value="Genomic_DNA"/>
</dbReference>
<proteinExistence type="predicted"/>
<feature type="non-terminal residue" evidence="2">
    <location>
        <position position="1"/>
    </location>
</feature>
<evidence type="ECO:0000313" key="3">
    <source>
        <dbReference type="Proteomes" id="UP000326565"/>
    </source>
</evidence>
<dbReference type="OrthoDB" id="3067443at2759"/>
<evidence type="ECO:0000313" key="2">
    <source>
        <dbReference type="EMBL" id="KAB8075388.1"/>
    </source>
</evidence>
<reference evidence="2 3" key="1">
    <citation type="submission" date="2019-04" db="EMBL/GenBank/DDBJ databases">
        <title>Friends and foes A comparative genomics study of 23 Aspergillus species from section Flavi.</title>
        <authorList>
            <consortium name="DOE Joint Genome Institute"/>
            <person name="Kjaerbolling I."/>
            <person name="Vesth T."/>
            <person name="Frisvad J.C."/>
            <person name="Nybo J.L."/>
            <person name="Theobald S."/>
            <person name="Kildgaard S."/>
            <person name="Isbrandt T."/>
            <person name="Kuo A."/>
            <person name="Sato A."/>
            <person name="Lyhne E.K."/>
            <person name="Kogle M.E."/>
            <person name="Wiebenga A."/>
            <person name="Kun R.S."/>
            <person name="Lubbers R.J."/>
            <person name="Makela M.R."/>
            <person name="Barry K."/>
            <person name="Chovatia M."/>
            <person name="Clum A."/>
            <person name="Daum C."/>
            <person name="Haridas S."/>
            <person name="He G."/>
            <person name="LaButti K."/>
            <person name="Lipzen A."/>
            <person name="Mondo S."/>
            <person name="Riley R."/>
            <person name="Salamov A."/>
            <person name="Simmons B.A."/>
            <person name="Magnuson J.K."/>
            <person name="Henrissat B."/>
            <person name="Mortensen U.H."/>
            <person name="Larsen T.O."/>
            <person name="Devries R.P."/>
            <person name="Grigoriev I.V."/>
            <person name="Machida M."/>
            <person name="Baker S.E."/>
            <person name="Andersen M.R."/>
        </authorList>
    </citation>
    <scope>NUCLEOTIDE SEQUENCE [LARGE SCALE GENOMIC DNA]</scope>
    <source>
        <strain evidence="2 3">CBS 151.66</strain>
    </source>
</reference>
<dbReference type="InterPro" id="IPR024498">
    <property type="entry name" value="DUF2786"/>
</dbReference>
<feature type="domain" description="DUF2786" evidence="1">
    <location>
        <begin position="7"/>
        <end position="46"/>
    </location>
</feature>
<gene>
    <name evidence="2" type="ORF">BDV29DRAFT_200891</name>
</gene>
<dbReference type="Proteomes" id="UP000326565">
    <property type="component" value="Unassembled WGS sequence"/>
</dbReference>
<keyword evidence="3" id="KW-1185">Reference proteome</keyword>